<feature type="transmembrane region" description="Helical" evidence="6">
    <location>
        <begin position="378"/>
        <end position="401"/>
    </location>
</feature>
<evidence type="ECO:0000256" key="1">
    <source>
        <dbReference type="ARBA" id="ARBA00004141"/>
    </source>
</evidence>
<dbReference type="InterPro" id="IPR003663">
    <property type="entry name" value="Sugar/inositol_transpt"/>
</dbReference>
<dbReference type="InterPro" id="IPR005829">
    <property type="entry name" value="Sugar_transporter_CS"/>
</dbReference>
<protein>
    <submittedName>
        <fullName evidence="8">Major facilitator superfamily domain, general substrate transporter</fullName>
    </submittedName>
</protein>
<feature type="domain" description="Major facilitator superfamily (MFS) profile" evidence="7">
    <location>
        <begin position="25"/>
        <end position="466"/>
    </location>
</feature>
<evidence type="ECO:0000256" key="6">
    <source>
        <dbReference type="SAM" id="Phobius"/>
    </source>
</evidence>
<feature type="transmembrane region" description="Helical" evidence="6">
    <location>
        <begin position="181"/>
        <end position="202"/>
    </location>
</feature>
<dbReference type="Gene3D" id="1.20.1250.20">
    <property type="entry name" value="MFS general substrate transporter like domains"/>
    <property type="match status" value="1"/>
</dbReference>
<keyword evidence="5 6" id="KW-0472">Membrane</keyword>
<feature type="transmembrane region" description="Helical" evidence="6">
    <location>
        <begin position="350"/>
        <end position="372"/>
    </location>
</feature>
<dbReference type="PRINTS" id="PR00171">
    <property type="entry name" value="SUGRTRNSPORT"/>
</dbReference>
<dbReference type="RefSeq" id="XP_003077948.2">
    <property type="nucleotide sequence ID" value="XM_003077900.2"/>
</dbReference>
<dbReference type="GO" id="GO:0005351">
    <property type="term" value="F:carbohydrate:proton symporter activity"/>
    <property type="evidence" value="ECO:0007669"/>
    <property type="project" value="TreeGrafter"/>
</dbReference>
<evidence type="ECO:0000313" key="8">
    <source>
        <dbReference type="EMBL" id="CEF96967.1"/>
    </source>
</evidence>
<dbReference type="SUPFAM" id="SSF103473">
    <property type="entry name" value="MFS general substrate transporter"/>
    <property type="match status" value="1"/>
</dbReference>
<dbReference type="GeneID" id="9832837"/>
<keyword evidence="9" id="KW-1185">Reference proteome</keyword>
<dbReference type="PROSITE" id="PS00216">
    <property type="entry name" value="SUGAR_TRANSPORT_1"/>
    <property type="match status" value="1"/>
</dbReference>
<feature type="transmembrane region" description="Helical" evidence="6">
    <location>
        <begin position="117"/>
        <end position="141"/>
    </location>
</feature>
<feature type="transmembrane region" description="Helical" evidence="6">
    <location>
        <begin position="28"/>
        <end position="51"/>
    </location>
</feature>
<dbReference type="GO" id="GO:0016020">
    <property type="term" value="C:membrane"/>
    <property type="evidence" value="ECO:0007669"/>
    <property type="project" value="UniProtKB-SubCell"/>
</dbReference>
<organism evidence="8 9">
    <name type="scientific">Ostreococcus tauri</name>
    <name type="common">Marine green alga</name>
    <dbReference type="NCBI Taxonomy" id="70448"/>
    <lineage>
        <taxon>Eukaryota</taxon>
        <taxon>Viridiplantae</taxon>
        <taxon>Chlorophyta</taxon>
        <taxon>Mamiellophyceae</taxon>
        <taxon>Mamiellales</taxon>
        <taxon>Bathycoccaceae</taxon>
        <taxon>Ostreococcus</taxon>
    </lineage>
</organism>
<dbReference type="InParanoid" id="A0A096P771"/>
<dbReference type="InterPro" id="IPR005828">
    <property type="entry name" value="MFS_sugar_transport-like"/>
</dbReference>
<evidence type="ECO:0000259" key="7">
    <source>
        <dbReference type="PROSITE" id="PS50850"/>
    </source>
</evidence>
<comment type="similarity">
    <text evidence="2">Belongs to the major facilitator superfamily. Sugar transporter (TC 2.A.1.1) family.</text>
</comment>
<name>A0A096P771_OSTTA</name>
<evidence type="ECO:0000256" key="5">
    <source>
        <dbReference type="ARBA" id="ARBA00023136"/>
    </source>
</evidence>
<feature type="transmembrane region" description="Helical" evidence="6">
    <location>
        <begin position="441"/>
        <end position="462"/>
    </location>
</feature>
<evidence type="ECO:0000313" key="9">
    <source>
        <dbReference type="Proteomes" id="UP000009170"/>
    </source>
</evidence>
<dbReference type="Proteomes" id="UP000009170">
    <property type="component" value="Unassembled WGS sequence"/>
</dbReference>
<comment type="caution">
    <text evidence="8">The sequence shown here is derived from an EMBL/GenBank/DDBJ whole genome shotgun (WGS) entry which is preliminary data.</text>
</comment>
<dbReference type="PANTHER" id="PTHR48022:SF2">
    <property type="entry name" value="PLASTIDIC GLUCOSE TRANSPORTER 4"/>
    <property type="match status" value="1"/>
</dbReference>
<dbReference type="InterPro" id="IPR020846">
    <property type="entry name" value="MFS_dom"/>
</dbReference>
<feature type="transmembrane region" description="Helical" evidence="6">
    <location>
        <begin position="323"/>
        <end position="343"/>
    </location>
</feature>
<dbReference type="PANTHER" id="PTHR48022">
    <property type="entry name" value="PLASTIDIC GLUCOSE TRANSPORTER 4"/>
    <property type="match status" value="1"/>
</dbReference>
<comment type="subcellular location">
    <subcellularLocation>
        <location evidence="1">Membrane</location>
        <topology evidence="1">Multi-pass membrane protein</topology>
    </subcellularLocation>
</comment>
<dbReference type="InterPro" id="IPR050360">
    <property type="entry name" value="MFS_Sugar_Transporters"/>
</dbReference>
<dbReference type="Pfam" id="PF00083">
    <property type="entry name" value="Sugar_tr"/>
    <property type="match status" value="1"/>
</dbReference>
<sequence length="493" mass="51551">MNAIGTARMDGETTRREGRMERVGARRFAGFGGVSFGYDVAVVGGALGALAKDLNMNSGERGAAVGAAKFGAAMGAFGGAAAMRCFGRTRAAVMIVGTCSTVGAIACWAFVEASRSVAGFALGRIVLGVPVGALAVIVPAYTGESVDASSRGAVGASYELSVCAGMILANALTWFKPSKSLGLVLVSPIVLGFWSSIAFATCPESARWLLGRGDVEGARDALRASGRDENAVDAEMETLQAEVNDIDDAGFRKSLVDSVVGGMREAMEGEEYRAVRIALALALFNQLNASTSIINYSPRVLRNIVQAKGGTTSPSGEFDAFNLYTGLIVLCKTAGVAASILYVDKFGRRPLLILGSVAAGSGLTFACFGYAVNSFAVTLVGMCAFILAYSVSFASVFWVLVSEFFSMRTKSACTALVTATLFVSGALSDLIFPVLLASTGAFTFAVYAIMCFASALFVHVYVPETARLSLREVQALLGRKPSEYARVELGQMY</sequence>
<reference evidence="9" key="1">
    <citation type="journal article" date="2006" name="Proc. Natl. Acad. Sci. U.S.A.">
        <title>Genome analysis of the smallest free-living eukaryote Ostreococcus tauri unveils many unique features.</title>
        <authorList>
            <person name="Derelle E."/>
            <person name="Ferraz C."/>
            <person name="Rombauts S."/>
            <person name="Rouze P."/>
            <person name="Worden A.Z."/>
            <person name="Robbens S."/>
            <person name="Partensky F."/>
            <person name="Degroeve S."/>
            <person name="Echeynie S."/>
            <person name="Cooke R."/>
            <person name="Saeys Y."/>
            <person name="Wuyts J."/>
            <person name="Jabbari K."/>
            <person name="Bowler C."/>
            <person name="Panaud O."/>
            <person name="Piegu B."/>
            <person name="Ball S.G."/>
            <person name="Ral J.-P."/>
            <person name="Bouget F.-Y."/>
            <person name="Piganeau G."/>
            <person name="De Baets B."/>
            <person name="Picard A."/>
            <person name="Delseny M."/>
            <person name="Demaille J."/>
            <person name="Van de Peer Y."/>
            <person name="Moreau H."/>
        </authorList>
    </citation>
    <scope>NUCLEOTIDE SEQUENCE [LARGE SCALE GENOMIC DNA]</scope>
    <source>
        <strain evidence="9">OTTH 0595 / CCAP 157/2 / RCC745</strain>
    </source>
</reference>
<dbReference type="OrthoDB" id="5296287at2759"/>
<feature type="transmembrane region" description="Helical" evidence="6">
    <location>
        <begin position="91"/>
        <end position="111"/>
    </location>
</feature>
<evidence type="ECO:0000256" key="3">
    <source>
        <dbReference type="ARBA" id="ARBA00022692"/>
    </source>
</evidence>
<keyword evidence="3 6" id="KW-0812">Transmembrane</keyword>
<feature type="transmembrane region" description="Helical" evidence="6">
    <location>
        <begin position="413"/>
        <end position="435"/>
    </location>
</feature>
<gene>
    <name evidence="8" type="ORF">OT_ostta03g00380</name>
</gene>
<dbReference type="InterPro" id="IPR036259">
    <property type="entry name" value="MFS_trans_sf"/>
</dbReference>
<dbReference type="PROSITE" id="PS50850">
    <property type="entry name" value="MFS"/>
    <property type="match status" value="1"/>
</dbReference>
<keyword evidence="4 6" id="KW-1133">Transmembrane helix</keyword>
<dbReference type="AlphaFoldDB" id="A0A096P771"/>
<evidence type="ECO:0000256" key="2">
    <source>
        <dbReference type="ARBA" id="ARBA00010992"/>
    </source>
</evidence>
<dbReference type="KEGG" id="ota:OT_ostta03g00380"/>
<dbReference type="PROSITE" id="PS00217">
    <property type="entry name" value="SUGAR_TRANSPORT_2"/>
    <property type="match status" value="1"/>
</dbReference>
<accession>A0A096P771</accession>
<reference evidence="8 9" key="2">
    <citation type="journal article" date="2014" name="BMC Genomics">
        <title>An improved genome of the model marine alga Ostreococcus tauri unfolds by assessing Illumina de novo assemblies.</title>
        <authorList>
            <person name="Blanc-Mathieu R."/>
            <person name="Verhelst B."/>
            <person name="Derelle E."/>
            <person name="Rombauts S."/>
            <person name="Bouget F.Y."/>
            <person name="Carre I."/>
            <person name="Chateau A."/>
            <person name="Eyre-Walker A."/>
            <person name="Grimsley N."/>
            <person name="Moreau H."/>
            <person name="Piegu B."/>
            <person name="Rivals E."/>
            <person name="Schackwitz W."/>
            <person name="Van de Peer Y."/>
            <person name="Piganeau G."/>
        </authorList>
    </citation>
    <scope>NUCLEOTIDE SEQUENCE [LARGE SCALE GENOMIC DNA]</scope>
    <source>
        <strain evidence="9">OTTH 0595 / CCAP 157/2 / RCC745</strain>
    </source>
</reference>
<evidence type="ECO:0000256" key="4">
    <source>
        <dbReference type="ARBA" id="ARBA00022989"/>
    </source>
</evidence>
<proteinExistence type="inferred from homology"/>
<feature type="transmembrane region" description="Helical" evidence="6">
    <location>
        <begin position="153"/>
        <end position="175"/>
    </location>
</feature>
<dbReference type="EMBL" id="CAID01000003">
    <property type="protein sequence ID" value="CEF96967.1"/>
    <property type="molecule type" value="Genomic_DNA"/>
</dbReference>